<sequence>MLIFYGVLIAVLALLSGAAKVDIIRSILKLSLLHCPVCENAYGRAAALSARKKYIAQCDAAQRSNPECMINFTREWEVRCPVCASTGYYGFETNVLTVQPLLGPLGE</sequence>
<gene>
    <name evidence="1" type="ORF">CCAX7_22110</name>
</gene>
<evidence type="ECO:0000313" key="1">
    <source>
        <dbReference type="EMBL" id="BDI30160.1"/>
    </source>
</evidence>
<protein>
    <submittedName>
        <fullName evidence="1">Uncharacterized protein</fullName>
    </submittedName>
</protein>
<organism evidence="1 2">
    <name type="scientific">Capsulimonas corticalis</name>
    <dbReference type="NCBI Taxonomy" id="2219043"/>
    <lineage>
        <taxon>Bacteria</taxon>
        <taxon>Bacillati</taxon>
        <taxon>Armatimonadota</taxon>
        <taxon>Armatimonadia</taxon>
        <taxon>Capsulimonadales</taxon>
        <taxon>Capsulimonadaceae</taxon>
        <taxon>Capsulimonas</taxon>
    </lineage>
</organism>
<reference evidence="1 2" key="1">
    <citation type="journal article" date="2019" name="Int. J. Syst. Evol. Microbiol.">
        <title>Capsulimonas corticalis gen. nov., sp. nov., an aerobic capsulated bacterium, of a novel bacterial order, Capsulimonadales ord. nov., of the class Armatimonadia of the phylum Armatimonadetes.</title>
        <authorList>
            <person name="Li J."/>
            <person name="Kudo C."/>
            <person name="Tonouchi A."/>
        </authorList>
    </citation>
    <scope>NUCLEOTIDE SEQUENCE [LARGE SCALE GENOMIC DNA]</scope>
    <source>
        <strain evidence="1 2">AX-7</strain>
    </source>
</reference>
<name>A0A402D298_9BACT</name>
<proteinExistence type="predicted"/>
<accession>A0A402D298</accession>
<evidence type="ECO:0000313" key="2">
    <source>
        <dbReference type="Proteomes" id="UP000287394"/>
    </source>
</evidence>
<dbReference type="AlphaFoldDB" id="A0A402D298"/>
<dbReference type="KEGG" id="ccot:CCAX7_22110"/>
<dbReference type="RefSeq" id="WP_119323610.1">
    <property type="nucleotide sequence ID" value="NZ_AP025739.1"/>
</dbReference>
<dbReference type="EMBL" id="AP025739">
    <property type="protein sequence ID" value="BDI30160.1"/>
    <property type="molecule type" value="Genomic_DNA"/>
</dbReference>
<keyword evidence="2" id="KW-1185">Reference proteome</keyword>
<dbReference type="OrthoDB" id="9973284at2"/>
<dbReference type="Proteomes" id="UP000287394">
    <property type="component" value="Chromosome"/>
</dbReference>